<evidence type="ECO:0000259" key="1">
    <source>
        <dbReference type="PROSITE" id="PS50879"/>
    </source>
</evidence>
<comment type="caution">
    <text evidence="2">The sequence shown here is derived from an EMBL/GenBank/DDBJ whole genome shotgun (WGS) entry which is preliminary data.</text>
</comment>
<dbReference type="GO" id="GO:0004523">
    <property type="term" value="F:RNA-DNA hybrid ribonuclease activity"/>
    <property type="evidence" value="ECO:0007669"/>
    <property type="project" value="InterPro"/>
</dbReference>
<dbReference type="AlphaFoldDB" id="A0A1V6CA35"/>
<dbReference type="PANTHER" id="PTHR47723">
    <property type="entry name" value="OS05G0353850 PROTEIN"/>
    <property type="match status" value="1"/>
</dbReference>
<sequence>MKSIILHFDGTSKPNPGKSACAFVICDETGHEIEKQGRYLGDGTNNIAEYLGLILGLIRVLRYDSDRILIYSDSNLVIQQIRGNYRVKDIDLKKLYIIATEILKFFSEVKIEYIPHEKNIAHSIAQSYLETGLFD</sequence>
<dbReference type="Gene3D" id="3.30.420.10">
    <property type="entry name" value="Ribonuclease H-like superfamily/Ribonuclease H"/>
    <property type="match status" value="1"/>
</dbReference>
<dbReference type="PANTHER" id="PTHR47723:SF19">
    <property type="entry name" value="POLYNUCLEOTIDYL TRANSFERASE, RIBONUCLEASE H-LIKE SUPERFAMILY PROTEIN"/>
    <property type="match status" value="1"/>
</dbReference>
<dbReference type="CDD" id="cd09279">
    <property type="entry name" value="RNase_HI_like"/>
    <property type="match status" value="1"/>
</dbReference>
<gene>
    <name evidence="2" type="ORF">BWX89_00786</name>
</gene>
<dbReference type="InterPro" id="IPR002156">
    <property type="entry name" value="RNaseH_domain"/>
</dbReference>
<dbReference type="SUPFAM" id="SSF53098">
    <property type="entry name" value="Ribonuclease H-like"/>
    <property type="match status" value="1"/>
</dbReference>
<dbReference type="InterPro" id="IPR036397">
    <property type="entry name" value="RNaseH_sf"/>
</dbReference>
<organism evidence="2">
    <name type="scientific">candidate division TA06 bacterium ADurb.Bin131</name>
    <dbReference type="NCBI Taxonomy" id="1852827"/>
    <lineage>
        <taxon>Bacteria</taxon>
        <taxon>Bacteria division TA06</taxon>
    </lineage>
</organism>
<dbReference type="GO" id="GO:0003676">
    <property type="term" value="F:nucleic acid binding"/>
    <property type="evidence" value="ECO:0007669"/>
    <property type="project" value="InterPro"/>
</dbReference>
<accession>A0A1V6CA35</accession>
<dbReference type="EMBL" id="MWDQ01000066">
    <property type="protein sequence ID" value="OQB73740.1"/>
    <property type="molecule type" value="Genomic_DNA"/>
</dbReference>
<feature type="domain" description="RNase H type-1" evidence="1">
    <location>
        <begin position="1"/>
        <end position="135"/>
    </location>
</feature>
<protein>
    <submittedName>
        <fullName evidence="2">Bifunctional RNase H/acid phosphatase</fullName>
    </submittedName>
</protein>
<evidence type="ECO:0000313" key="2">
    <source>
        <dbReference type="EMBL" id="OQB73740.1"/>
    </source>
</evidence>
<dbReference type="InterPro" id="IPR012337">
    <property type="entry name" value="RNaseH-like_sf"/>
</dbReference>
<proteinExistence type="predicted"/>
<dbReference type="InterPro" id="IPR053151">
    <property type="entry name" value="RNase_H-like"/>
</dbReference>
<name>A0A1V6CA35_UNCT6</name>
<dbReference type="Pfam" id="PF13456">
    <property type="entry name" value="RVT_3"/>
    <property type="match status" value="1"/>
</dbReference>
<reference evidence="2" key="1">
    <citation type="submission" date="2017-02" db="EMBL/GenBank/DDBJ databases">
        <title>Delving into the versatile metabolic prowess of the omnipresent phylum Bacteroidetes.</title>
        <authorList>
            <person name="Nobu M.K."/>
            <person name="Mei R."/>
            <person name="Narihiro T."/>
            <person name="Kuroda K."/>
            <person name="Liu W.-T."/>
        </authorList>
    </citation>
    <scope>NUCLEOTIDE SEQUENCE</scope>
    <source>
        <strain evidence="2">ADurb.Bin131</strain>
    </source>
</reference>
<dbReference type="Proteomes" id="UP000485562">
    <property type="component" value="Unassembled WGS sequence"/>
</dbReference>
<dbReference type="PROSITE" id="PS50879">
    <property type="entry name" value="RNASE_H_1"/>
    <property type="match status" value="1"/>
</dbReference>